<dbReference type="PANTHER" id="PTHR32268">
    <property type="entry name" value="HOMOSERINE O-ACETYLTRANSFERASE"/>
    <property type="match status" value="1"/>
</dbReference>
<name>A0ABV3Z4Z7_9PROT</name>
<dbReference type="Proteomes" id="UP001560685">
    <property type="component" value="Unassembled WGS sequence"/>
</dbReference>
<dbReference type="Gene3D" id="3.40.50.1820">
    <property type="entry name" value="alpha/beta hydrolase"/>
    <property type="match status" value="1"/>
</dbReference>
<sequence length="328" mass="35679">MSVSTKENSADCTQKAEAFCDVTVFLPKEFTLDSGESLSRPELRVRVYGDLEKPAVVVTGGISAGRKVADAKDGKGWWRDLVHSGGPINLDKFCVIGFDFIPNVGETARTVSTVDHAKALVDALNVLDVKKVYAFVGASYGGMIGLAFAQHFPERLEKLCAISAPGKPHPSATALRGVQRRIIDFALKNNDPKAGVALARQLAMVTYRTAEEFGERFDSVAGEAAGDPYDVCEYLISRGNAYDMDATRYLTLSDSIDRHRVDPADVSVNSLIIAATSDRLAPIDDMRRLASEIAKSKFVEIDSLYGHDTFLKEVSVIGPHISSFLEEK</sequence>
<organism evidence="3 4">
    <name type="scientific">Hyphococcus lacteus</name>
    <dbReference type="NCBI Taxonomy" id="3143536"/>
    <lineage>
        <taxon>Bacteria</taxon>
        <taxon>Pseudomonadati</taxon>
        <taxon>Pseudomonadota</taxon>
        <taxon>Alphaproteobacteria</taxon>
        <taxon>Parvularculales</taxon>
        <taxon>Parvularculaceae</taxon>
        <taxon>Hyphococcus</taxon>
    </lineage>
</organism>
<dbReference type="EC" id="2.3.1.46" evidence="3"/>
<evidence type="ECO:0000259" key="2">
    <source>
        <dbReference type="Pfam" id="PF00561"/>
    </source>
</evidence>
<dbReference type="Pfam" id="PF00561">
    <property type="entry name" value="Abhydrolase_1"/>
    <property type="match status" value="1"/>
</dbReference>
<protein>
    <submittedName>
        <fullName evidence="3">Homoserine O-succinyltransferase</fullName>
        <ecNumber evidence="3">2.3.1.46</ecNumber>
    </submittedName>
</protein>
<dbReference type="GO" id="GO:0008899">
    <property type="term" value="F:homoserine O-succinyltransferase activity"/>
    <property type="evidence" value="ECO:0007669"/>
    <property type="project" value="UniProtKB-EC"/>
</dbReference>
<comment type="caution">
    <text evidence="3">The sequence shown here is derived from an EMBL/GenBank/DDBJ whole genome shotgun (WGS) entry which is preliminary data.</text>
</comment>
<dbReference type="PANTHER" id="PTHR32268:SF11">
    <property type="entry name" value="HOMOSERINE O-ACETYLTRANSFERASE"/>
    <property type="match status" value="1"/>
</dbReference>
<keyword evidence="4" id="KW-1185">Reference proteome</keyword>
<evidence type="ECO:0000313" key="3">
    <source>
        <dbReference type="EMBL" id="MEX6633876.1"/>
    </source>
</evidence>
<accession>A0ABV3Z4Z7</accession>
<dbReference type="RefSeq" id="WP_369313874.1">
    <property type="nucleotide sequence ID" value="NZ_JBEHZE010000001.1"/>
</dbReference>
<keyword evidence="1 3" id="KW-0808">Transferase</keyword>
<evidence type="ECO:0000256" key="1">
    <source>
        <dbReference type="ARBA" id="ARBA00022679"/>
    </source>
</evidence>
<dbReference type="EMBL" id="JBEHZE010000001">
    <property type="protein sequence ID" value="MEX6633876.1"/>
    <property type="molecule type" value="Genomic_DNA"/>
</dbReference>
<dbReference type="InterPro" id="IPR029058">
    <property type="entry name" value="AB_hydrolase_fold"/>
</dbReference>
<reference evidence="3 4" key="1">
    <citation type="submission" date="2024-05" db="EMBL/GenBank/DDBJ databases">
        <title>Three bacterial strains, DH-69, EH-24, and ECK-19 isolated from coastal sediments.</title>
        <authorList>
            <person name="Ye Y.-Q."/>
            <person name="Du Z.-J."/>
        </authorList>
    </citation>
    <scope>NUCLEOTIDE SEQUENCE [LARGE SCALE GENOMIC DNA]</scope>
    <source>
        <strain evidence="3 4">ECK-19</strain>
    </source>
</reference>
<feature type="domain" description="AB hydrolase-1" evidence="2">
    <location>
        <begin position="89"/>
        <end position="312"/>
    </location>
</feature>
<dbReference type="InterPro" id="IPR000073">
    <property type="entry name" value="AB_hydrolase_1"/>
</dbReference>
<dbReference type="NCBIfam" id="NF006449">
    <property type="entry name" value="PRK08775.1"/>
    <property type="match status" value="1"/>
</dbReference>
<dbReference type="SUPFAM" id="SSF53474">
    <property type="entry name" value="alpha/beta-Hydrolases"/>
    <property type="match status" value="1"/>
</dbReference>
<gene>
    <name evidence="3" type="ORF">ABFZ84_09985</name>
</gene>
<dbReference type="InterPro" id="IPR008220">
    <property type="entry name" value="HAT_MetX-like"/>
</dbReference>
<proteinExistence type="predicted"/>
<evidence type="ECO:0000313" key="4">
    <source>
        <dbReference type="Proteomes" id="UP001560685"/>
    </source>
</evidence>
<keyword evidence="3" id="KW-0012">Acyltransferase</keyword>